<comment type="caution">
    <text evidence="4">The sequence shown here is derived from an EMBL/GenBank/DDBJ whole genome shotgun (WGS) entry which is preliminary data.</text>
</comment>
<name>A0A956M4A1_UNCEI</name>
<dbReference type="GO" id="GO:0003677">
    <property type="term" value="F:DNA binding"/>
    <property type="evidence" value="ECO:0007669"/>
    <property type="project" value="UniProtKB-KW"/>
</dbReference>
<gene>
    <name evidence="4" type="ORF">KC729_18880</name>
</gene>
<sequence length="151" mass="16707">MAEEQNVSEPIKKLYYSISEVSDMLGVKPHVLRYWESQFGALRPKKSRAGNRMYRERDVEVLRLIQDLLHVRRFTIAGARREIGRLRNAGTSFPPAEMPEGSESTDAPVVPEVPANPVPSLSRASTHTEERAGAPDRGALPPATHPAPVAD</sequence>
<evidence type="ECO:0000256" key="1">
    <source>
        <dbReference type="ARBA" id="ARBA00023125"/>
    </source>
</evidence>
<dbReference type="CDD" id="cd04765">
    <property type="entry name" value="HTH_MlrA-like_sg2"/>
    <property type="match status" value="1"/>
</dbReference>
<keyword evidence="1" id="KW-0238">DNA-binding</keyword>
<feature type="domain" description="HTH merR-type" evidence="3">
    <location>
        <begin position="15"/>
        <end position="85"/>
    </location>
</feature>
<reference evidence="4" key="1">
    <citation type="submission" date="2020-04" db="EMBL/GenBank/DDBJ databases">
        <authorList>
            <person name="Zhang T."/>
        </authorList>
    </citation>
    <scope>NUCLEOTIDE SEQUENCE</scope>
    <source>
        <strain evidence="4">HKST-UBA01</strain>
    </source>
</reference>
<dbReference type="InterPro" id="IPR000551">
    <property type="entry name" value="MerR-type_HTH_dom"/>
</dbReference>
<dbReference type="PANTHER" id="PTHR30204:SF15">
    <property type="entry name" value="BLL5018 PROTEIN"/>
    <property type="match status" value="1"/>
</dbReference>
<feature type="region of interest" description="Disordered" evidence="2">
    <location>
        <begin position="85"/>
        <end position="151"/>
    </location>
</feature>
<dbReference type="AlphaFoldDB" id="A0A956M4A1"/>
<dbReference type="PANTHER" id="PTHR30204">
    <property type="entry name" value="REDOX-CYCLING DRUG-SENSING TRANSCRIPTIONAL ACTIVATOR SOXR"/>
    <property type="match status" value="1"/>
</dbReference>
<organism evidence="4 5">
    <name type="scientific">Eiseniibacteriota bacterium</name>
    <dbReference type="NCBI Taxonomy" id="2212470"/>
    <lineage>
        <taxon>Bacteria</taxon>
        <taxon>Candidatus Eiseniibacteriota</taxon>
    </lineage>
</organism>
<proteinExistence type="predicted"/>
<feature type="compositionally biased region" description="Low complexity" evidence="2">
    <location>
        <begin position="107"/>
        <end position="119"/>
    </location>
</feature>
<evidence type="ECO:0000259" key="3">
    <source>
        <dbReference type="PROSITE" id="PS50937"/>
    </source>
</evidence>
<feature type="non-terminal residue" evidence="4">
    <location>
        <position position="151"/>
    </location>
</feature>
<evidence type="ECO:0000313" key="5">
    <source>
        <dbReference type="Proteomes" id="UP000697710"/>
    </source>
</evidence>
<reference evidence="4" key="2">
    <citation type="journal article" date="2021" name="Microbiome">
        <title>Successional dynamics and alternative stable states in a saline activated sludge microbial community over 9 years.</title>
        <authorList>
            <person name="Wang Y."/>
            <person name="Ye J."/>
            <person name="Ju F."/>
            <person name="Liu L."/>
            <person name="Boyd J.A."/>
            <person name="Deng Y."/>
            <person name="Parks D.H."/>
            <person name="Jiang X."/>
            <person name="Yin X."/>
            <person name="Woodcroft B.J."/>
            <person name="Tyson G.W."/>
            <person name="Hugenholtz P."/>
            <person name="Polz M.F."/>
            <person name="Zhang T."/>
        </authorList>
    </citation>
    <scope>NUCLEOTIDE SEQUENCE</scope>
    <source>
        <strain evidence="4">HKST-UBA01</strain>
    </source>
</reference>
<dbReference type="Proteomes" id="UP000697710">
    <property type="component" value="Unassembled WGS sequence"/>
</dbReference>
<dbReference type="InterPro" id="IPR047057">
    <property type="entry name" value="MerR_fam"/>
</dbReference>
<dbReference type="GO" id="GO:0003700">
    <property type="term" value="F:DNA-binding transcription factor activity"/>
    <property type="evidence" value="ECO:0007669"/>
    <property type="project" value="InterPro"/>
</dbReference>
<dbReference type="Gene3D" id="1.10.1660.10">
    <property type="match status" value="1"/>
</dbReference>
<dbReference type="SMART" id="SM00422">
    <property type="entry name" value="HTH_MERR"/>
    <property type="match status" value="1"/>
</dbReference>
<evidence type="ECO:0000256" key="2">
    <source>
        <dbReference type="SAM" id="MobiDB-lite"/>
    </source>
</evidence>
<dbReference type="InterPro" id="IPR009061">
    <property type="entry name" value="DNA-bd_dom_put_sf"/>
</dbReference>
<protein>
    <submittedName>
        <fullName evidence="4">MerR family transcriptional regulator</fullName>
    </submittedName>
</protein>
<dbReference type="PROSITE" id="PS50937">
    <property type="entry name" value="HTH_MERR_2"/>
    <property type="match status" value="1"/>
</dbReference>
<accession>A0A956M4A1</accession>
<dbReference type="Pfam" id="PF13411">
    <property type="entry name" value="MerR_1"/>
    <property type="match status" value="1"/>
</dbReference>
<dbReference type="SUPFAM" id="SSF46955">
    <property type="entry name" value="Putative DNA-binding domain"/>
    <property type="match status" value="1"/>
</dbReference>
<evidence type="ECO:0000313" key="4">
    <source>
        <dbReference type="EMBL" id="MCA9729755.1"/>
    </source>
</evidence>
<dbReference type="EMBL" id="JAGQHR010000830">
    <property type="protein sequence ID" value="MCA9729755.1"/>
    <property type="molecule type" value="Genomic_DNA"/>
</dbReference>